<feature type="compositionally biased region" description="Low complexity" evidence="1">
    <location>
        <begin position="318"/>
        <end position="334"/>
    </location>
</feature>
<dbReference type="CDD" id="cd14939">
    <property type="entry name" value="7tmD_STE2"/>
    <property type="match status" value="1"/>
</dbReference>
<accession>B2ADL1</accession>
<protein>
    <submittedName>
        <fullName evidence="4">Pheromone receptor</fullName>
    </submittedName>
    <submittedName>
        <fullName evidence="3">Podospora anserina S mat+ genomic DNA chromosome 4, supercontig 1</fullName>
    </submittedName>
</protein>
<evidence type="ECO:0000313" key="3">
    <source>
        <dbReference type="EMBL" id="CAP61526.1"/>
    </source>
</evidence>
<proteinExistence type="predicted"/>
<reference evidence="5" key="3">
    <citation type="journal article" date="2014" name="Genetics">
        <title>Maintaining two mating types: Structure of the mating type locus and its role in heterokaryosis in Podospora anserina.</title>
        <authorList>
            <person name="Grognet P."/>
            <person name="Bidard F."/>
            <person name="Kuchly C."/>
            <person name="Tong L.C.H."/>
            <person name="Coppin E."/>
            <person name="Benkhali J.A."/>
            <person name="Couloux A."/>
            <person name="Wincker P."/>
            <person name="Debuchy R."/>
            <person name="Silar P."/>
        </authorList>
    </citation>
    <scope>GENOME REANNOTATION</scope>
    <source>
        <strain evidence="5">S / ATCC MYA-4624 / DSM 980 / FGSC 10383</strain>
    </source>
</reference>
<dbReference type="GO" id="GO:0038038">
    <property type="term" value="C:G protein-coupled receptor homodimeric complex"/>
    <property type="evidence" value="ECO:0007669"/>
    <property type="project" value="TreeGrafter"/>
</dbReference>
<organism evidence="3">
    <name type="scientific">Podospora anserina (strain S / ATCC MYA-4624 / DSM 980 / FGSC 10383)</name>
    <name type="common">Pleurage anserina</name>
    <dbReference type="NCBI Taxonomy" id="515849"/>
    <lineage>
        <taxon>Eukaryota</taxon>
        <taxon>Fungi</taxon>
        <taxon>Dikarya</taxon>
        <taxon>Ascomycota</taxon>
        <taxon>Pezizomycotina</taxon>
        <taxon>Sordariomycetes</taxon>
        <taxon>Sordariomycetidae</taxon>
        <taxon>Sordariales</taxon>
        <taxon>Podosporaceae</taxon>
        <taxon>Podospora</taxon>
        <taxon>Podospora anserina</taxon>
    </lineage>
</organism>
<feature type="transmembrane region" description="Helical" evidence="2">
    <location>
        <begin position="59"/>
        <end position="78"/>
    </location>
</feature>
<dbReference type="RefSeq" id="XP_001903751.1">
    <property type="nucleotide sequence ID" value="XM_001903716.1"/>
</dbReference>
<dbReference type="Proteomes" id="UP000001197">
    <property type="component" value="Chromosome 4"/>
</dbReference>
<feature type="region of interest" description="Disordered" evidence="1">
    <location>
        <begin position="316"/>
        <end position="364"/>
    </location>
</feature>
<dbReference type="HOGENOM" id="CLU_035056_0_1_1"/>
<evidence type="ECO:0000313" key="5">
    <source>
        <dbReference type="Proteomes" id="UP000001197"/>
    </source>
</evidence>
<feature type="region of interest" description="Disordered" evidence="1">
    <location>
        <begin position="400"/>
        <end position="443"/>
    </location>
</feature>
<dbReference type="PANTHER" id="PTHR28009">
    <property type="entry name" value="PHEROMONE ALPHA FACTOR RECEPTOR"/>
    <property type="match status" value="1"/>
</dbReference>
<keyword evidence="2" id="KW-1133">Transmembrane helix</keyword>
<feature type="transmembrane region" description="Helical" evidence="2">
    <location>
        <begin position="287"/>
        <end position="306"/>
    </location>
</feature>
<dbReference type="PANTHER" id="PTHR28009:SF1">
    <property type="entry name" value="PHEROMONE ALPHA FACTOR RECEPTOR"/>
    <property type="match status" value="1"/>
</dbReference>
<gene>
    <name evidence="3" type="ORF">PODANS_4_1380</name>
</gene>
<dbReference type="InterPro" id="IPR000366">
    <property type="entry name" value="GPCR_STE2"/>
</dbReference>
<feature type="transmembrane region" description="Helical" evidence="2">
    <location>
        <begin position="214"/>
        <end position="235"/>
    </location>
</feature>
<feature type="transmembrane region" description="Helical" evidence="2">
    <location>
        <begin position="133"/>
        <end position="156"/>
    </location>
</feature>
<keyword evidence="2" id="KW-0812">Transmembrane</keyword>
<feature type="compositionally biased region" description="Polar residues" evidence="1">
    <location>
        <begin position="406"/>
        <end position="415"/>
    </location>
</feature>
<evidence type="ECO:0000256" key="2">
    <source>
        <dbReference type="SAM" id="Phobius"/>
    </source>
</evidence>
<evidence type="ECO:0000256" key="1">
    <source>
        <dbReference type="SAM" id="MobiDB-lite"/>
    </source>
</evidence>
<keyword evidence="5" id="KW-1185">Reference proteome</keyword>
<keyword evidence="4" id="KW-0675">Receptor</keyword>
<keyword evidence="2" id="KW-0472">Membrane</keyword>
<reference evidence="3 5" key="1">
    <citation type="journal article" date="2008" name="Genome Biol.">
        <title>The genome sequence of the model ascomycete fungus Podospora anserina.</title>
        <authorList>
            <person name="Espagne E."/>
            <person name="Lespinet O."/>
            <person name="Malagnac F."/>
            <person name="Da Silva C."/>
            <person name="Jaillon O."/>
            <person name="Porcel B.M."/>
            <person name="Couloux A."/>
            <person name="Aury J.-M."/>
            <person name="Segurens B."/>
            <person name="Poulain J."/>
            <person name="Anthouard V."/>
            <person name="Grossetete S."/>
            <person name="Khalili H."/>
            <person name="Coppin E."/>
            <person name="Dequard-Chablat M."/>
            <person name="Picard M."/>
            <person name="Contamine V."/>
            <person name="Arnaise S."/>
            <person name="Bourdais A."/>
            <person name="Berteaux-Lecellier V."/>
            <person name="Gautheret D."/>
            <person name="de Vries R.P."/>
            <person name="Battaglia E."/>
            <person name="Coutinho P.M."/>
            <person name="Danchin E.G.J."/>
            <person name="Henrissat B."/>
            <person name="El Khoury R."/>
            <person name="Sainsard-Chanet A."/>
            <person name="Boivin A."/>
            <person name="Pinan-Lucarre B."/>
            <person name="Sellem C.H."/>
            <person name="Debuchy R."/>
            <person name="Wincker P."/>
            <person name="Weissenbach J."/>
            <person name="Silar P."/>
        </authorList>
    </citation>
    <scope>NUCLEOTIDE SEQUENCE [LARGE SCALE GENOMIC DNA]</scope>
    <source>
        <strain evidence="5">S / ATCC MYA-4624 / DSM 980 / FGSC 10383</strain>
        <strain evidence="3">S mat+</strain>
    </source>
</reference>
<dbReference type="OrthoDB" id="5402633at2759"/>
<dbReference type="Pfam" id="PF02116">
    <property type="entry name" value="STE2"/>
    <property type="match status" value="1"/>
</dbReference>
<dbReference type="InterPro" id="IPR027458">
    <property type="entry name" value="STE2_TM1-TM2_sf"/>
</dbReference>
<evidence type="ECO:0000313" key="4">
    <source>
        <dbReference type="EMBL" id="CDP27882.1"/>
    </source>
</evidence>
<dbReference type="eggNOG" id="ENOG502QTV4">
    <property type="taxonomic scope" value="Eukaryota"/>
</dbReference>
<dbReference type="STRING" id="515849.B2ADL1"/>
<dbReference type="KEGG" id="pan:PODANSg766"/>
<feature type="transmembrane region" description="Helical" evidence="2">
    <location>
        <begin position="256"/>
        <end position="281"/>
    </location>
</feature>
<dbReference type="GO" id="GO:0000750">
    <property type="term" value="P:pheromone-dependent signal transduction involved in conjugation with cellular fusion"/>
    <property type="evidence" value="ECO:0007669"/>
    <property type="project" value="TreeGrafter"/>
</dbReference>
<dbReference type="EMBL" id="FO904939">
    <property type="protein sequence ID" value="CDP27882.1"/>
    <property type="molecule type" value="Genomic_DNA"/>
</dbReference>
<reference evidence="3" key="2">
    <citation type="submission" date="2008-07" db="EMBL/GenBank/DDBJ databases">
        <authorList>
            <person name="Genoscope - CEA"/>
        </authorList>
    </citation>
    <scope>NUCLEOTIDE SEQUENCE</scope>
    <source>
        <strain evidence="3">S mat+</strain>
    </source>
</reference>
<dbReference type="GeneID" id="6187718"/>
<dbReference type="VEuPathDB" id="FungiDB:PODANS_4_1380"/>
<feature type="compositionally biased region" description="Polar residues" evidence="1">
    <location>
        <begin position="335"/>
        <end position="347"/>
    </location>
</feature>
<dbReference type="AlphaFoldDB" id="B2ADL1"/>
<dbReference type="EMBL" id="CU633454">
    <property type="protein sequence ID" value="CAP61526.1"/>
    <property type="molecule type" value="Genomic_DNA"/>
</dbReference>
<dbReference type="Gene3D" id="1.10.287.920">
    <property type="entry name" value="Pheromone alpha factor receptor"/>
    <property type="match status" value="1"/>
</dbReference>
<sequence length="465" mass="50122">MSTPTSTTLAPGPPPTNFNPSTQTFILLAPAPPSGELAPVPLTPKEVSEIYADASSLSILYGSQIGACISILAVVLLMTPLPRFKRWPTIISILALALNTTRMVLLSLFYPSSWASLTALFLGDYSAVSQNDINISVVATLLSVPVTMLIYAALFVQAWSMLSLWRDVWKWLAVGVSIGVGLVTVGFNFAGAVIQARGVLGMTVPRDGVWVRQVYLGMMTGGICWFCFLFNVRLVMHMWETRSVLPGWKGLKAMDVLVICNGVLMFVPGTSFVVVCLWFASFTNFESASLTQTSVIVVLPLGVLVAQRLAAAPSRYASPTGTTTDMTGSSSMGSNPRSRNQTSSMATQRPLLSHDRRGSAASYNAHGFQGKNHVAVSADQQQCPRRHTRKDHPDDLIMEEEKPSSQHHSPFSPLSPTFGEKGGAGLRMPDAAGQENNNGGVMVEREIRVERDGLSAAEVRNSDGS</sequence>
<feature type="transmembrane region" description="Helical" evidence="2">
    <location>
        <begin position="168"/>
        <end position="194"/>
    </location>
</feature>
<reference evidence="4" key="4">
    <citation type="submission" date="2015-04" db="EMBL/GenBank/DDBJ databases">
        <title>Maintaining two mating types: Structure of the mating type locus and its role in heterokaryosis in Podospora anserina.</title>
        <authorList>
            <person name="Grognet P."/>
            <person name="Bidard F."/>
            <person name="Kuchly C."/>
            <person name="Chan Ho Tong L."/>
            <person name="Coppin E."/>
            <person name="Ait Benkhali J."/>
            <person name="Couloux A."/>
            <person name="Wincker P."/>
            <person name="Debuchy R."/>
            <person name="Silar P."/>
        </authorList>
    </citation>
    <scope>NUCLEOTIDE SEQUENCE</scope>
</reference>
<dbReference type="GO" id="GO:0004932">
    <property type="term" value="F:mating-type factor pheromone receptor activity"/>
    <property type="evidence" value="ECO:0007669"/>
    <property type="project" value="InterPro"/>
</dbReference>
<name>B2ADL1_PODAN</name>